<comment type="cofactor">
    <cofactor evidence="11">
        <name>Fe cation</name>
        <dbReference type="ChEBI" id="CHEBI:24875"/>
    </cofactor>
    <text evidence="11">Binds 2 iron ions per subunit.</text>
</comment>
<evidence type="ECO:0000256" key="6">
    <source>
        <dbReference type="ARBA" id="ARBA00022982"/>
    </source>
</evidence>
<keyword evidence="9 11" id="KW-0408">Iron</keyword>
<dbReference type="CDD" id="cd01053">
    <property type="entry name" value="AOX"/>
    <property type="match status" value="1"/>
</dbReference>
<evidence type="ECO:0000313" key="15">
    <source>
        <dbReference type="Proteomes" id="UP000006251"/>
    </source>
</evidence>
<keyword evidence="10 13" id="KW-0472">Membrane</keyword>
<evidence type="ECO:0000313" key="14">
    <source>
        <dbReference type="EMBL" id="GAC27040.1"/>
    </source>
</evidence>
<dbReference type="GO" id="GO:0009916">
    <property type="term" value="F:alternative oxidase activity"/>
    <property type="evidence" value="ECO:0007669"/>
    <property type="project" value="InterPro"/>
</dbReference>
<dbReference type="Gene3D" id="1.20.1260.140">
    <property type="entry name" value="Alternative oxidase"/>
    <property type="match status" value="1"/>
</dbReference>
<dbReference type="EMBL" id="BAEQ01000004">
    <property type="protein sequence ID" value="GAC27040.1"/>
    <property type="molecule type" value="Genomic_DNA"/>
</dbReference>
<feature type="binding site" evidence="11">
    <location>
        <position position="199"/>
    </location>
    <ligand>
        <name>Fe cation</name>
        <dbReference type="ChEBI" id="CHEBI:24875"/>
        <label>1</label>
    </ligand>
</feature>
<gene>
    <name evidence="14" type="ORF">GPAL_0159</name>
</gene>
<keyword evidence="2" id="KW-0813">Transport</keyword>
<evidence type="ECO:0000256" key="2">
    <source>
        <dbReference type="ARBA" id="ARBA00022448"/>
    </source>
</evidence>
<feature type="binding site" evidence="11">
    <location>
        <position position="58"/>
    </location>
    <ligand>
        <name>Fe cation</name>
        <dbReference type="ChEBI" id="CHEBI:24875"/>
        <label>1</label>
    </ligand>
</feature>
<dbReference type="PIRSF" id="PIRSF005229">
    <property type="entry name" value="AOX"/>
    <property type="match status" value="1"/>
</dbReference>
<keyword evidence="5 11" id="KW-0479">Metal-binding</keyword>
<dbReference type="GO" id="GO:0046872">
    <property type="term" value="F:metal ion binding"/>
    <property type="evidence" value="ECO:0007669"/>
    <property type="project" value="UniProtKB-KW"/>
</dbReference>
<dbReference type="PANTHER" id="PTHR31803:SF3">
    <property type="entry name" value="ALTERNATIVE OXIDASE"/>
    <property type="match status" value="1"/>
</dbReference>
<evidence type="ECO:0000256" key="13">
    <source>
        <dbReference type="SAM" id="Phobius"/>
    </source>
</evidence>
<dbReference type="STRING" id="1121922.GCA_000428905_02524"/>
<dbReference type="RefSeq" id="WP_006008205.1">
    <property type="nucleotide sequence ID" value="NZ_AUAV01000013.1"/>
</dbReference>
<feature type="binding site" evidence="11">
    <location>
        <position position="199"/>
    </location>
    <ligand>
        <name>Fe cation</name>
        <dbReference type="ChEBI" id="CHEBI:24875"/>
        <label>2</label>
    </ligand>
</feature>
<dbReference type="InterPro" id="IPR038659">
    <property type="entry name" value="AOX_sf"/>
</dbReference>
<protein>
    <submittedName>
        <fullName evidence="14">Alternative oxidase 2, mitochondrial</fullName>
    </submittedName>
</protein>
<keyword evidence="15" id="KW-1185">Reference proteome</keyword>
<evidence type="ECO:0000256" key="4">
    <source>
        <dbReference type="ARBA" id="ARBA00022692"/>
    </source>
</evidence>
<dbReference type="Proteomes" id="UP000006251">
    <property type="component" value="Unassembled WGS sequence"/>
</dbReference>
<evidence type="ECO:0000256" key="1">
    <source>
        <dbReference type="ARBA" id="ARBA00004370"/>
    </source>
</evidence>
<reference evidence="15" key="1">
    <citation type="journal article" date="2014" name="Environ. Microbiol.">
        <title>Comparative genomics of the marine bacterial genus Glaciecola reveals the high degree of genomic diversity and genomic characteristic for cold adaptation.</title>
        <authorList>
            <person name="Qin Q.L."/>
            <person name="Xie B.B."/>
            <person name="Yu Y."/>
            <person name="Shu Y.L."/>
            <person name="Rong J.C."/>
            <person name="Zhang Y.J."/>
            <person name="Zhao D.L."/>
            <person name="Chen X.L."/>
            <person name="Zhang X.Y."/>
            <person name="Chen B."/>
            <person name="Zhou B.C."/>
            <person name="Zhang Y.Z."/>
        </authorList>
    </citation>
    <scope>NUCLEOTIDE SEQUENCE [LARGE SCALE GENOMIC DNA]</scope>
    <source>
        <strain evidence="15">ACAM 615</strain>
    </source>
</reference>
<feature type="binding site" evidence="11">
    <location>
        <position position="97"/>
    </location>
    <ligand>
        <name>Fe cation</name>
        <dbReference type="ChEBI" id="CHEBI:24875"/>
        <label>2</label>
    </ligand>
</feature>
<organism evidence="14 15">
    <name type="scientific">Brumicola pallidula DSM 14239 = ACAM 615</name>
    <dbReference type="NCBI Taxonomy" id="1121922"/>
    <lineage>
        <taxon>Bacteria</taxon>
        <taxon>Pseudomonadati</taxon>
        <taxon>Pseudomonadota</taxon>
        <taxon>Gammaproteobacteria</taxon>
        <taxon>Alteromonadales</taxon>
        <taxon>Alteromonadaceae</taxon>
        <taxon>Brumicola</taxon>
    </lineage>
</organism>
<feature type="region of interest" description="Disordered" evidence="12">
    <location>
        <begin position="1"/>
        <end position="22"/>
    </location>
</feature>
<feature type="binding site" evidence="11">
    <location>
        <position position="97"/>
    </location>
    <ligand>
        <name>Fe cation</name>
        <dbReference type="ChEBI" id="CHEBI:24875"/>
        <label>1</label>
    </ligand>
</feature>
<evidence type="ECO:0000256" key="9">
    <source>
        <dbReference type="ARBA" id="ARBA00023004"/>
    </source>
</evidence>
<feature type="binding site" evidence="11">
    <location>
        <position position="100"/>
    </location>
    <ligand>
        <name>Fe cation</name>
        <dbReference type="ChEBI" id="CHEBI:24875"/>
        <label>1</label>
    </ligand>
</feature>
<feature type="binding site" evidence="11">
    <location>
        <position position="202"/>
    </location>
    <ligand>
        <name>Fe cation</name>
        <dbReference type="ChEBI" id="CHEBI:24875"/>
        <label>2</label>
    </ligand>
</feature>
<name>K6ZUN1_9ALTE</name>
<keyword evidence="4 13" id="KW-0812">Transmembrane</keyword>
<feature type="binding site" evidence="11">
    <location>
        <position position="148"/>
    </location>
    <ligand>
        <name>Fe cation</name>
        <dbReference type="ChEBI" id="CHEBI:24875"/>
        <label>2</label>
    </ligand>
</feature>
<dbReference type="GO" id="GO:0010230">
    <property type="term" value="P:alternative respiration"/>
    <property type="evidence" value="ECO:0007669"/>
    <property type="project" value="TreeGrafter"/>
</dbReference>
<dbReference type="PANTHER" id="PTHR31803">
    <property type="entry name" value="ALTERNATIVE OXIDASE"/>
    <property type="match status" value="1"/>
</dbReference>
<keyword evidence="8" id="KW-0560">Oxidoreductase</keyword>
<dbReference type="OrthoDB" id="8228094at2"/>
<comment type="caution">
    <text evidence="14">The sequence shown here is derived from an EMBL/GenBank/DDBJ whole genome shotgun (WGS) entry which is preliminary data.</text>
</comment>
<evidence type="ECO:0000256" key="10">
    <source>
        <dbReference type="ARBA" id="ARBA00023136"/>
    </source>
</evidence>
<dbReference type="AlphaFoldDB" id="K6ZUN1"/>
<evidence type="ECO:0000256" key="12">
    <source>
        <dbReference type="SAM" id="MobiDB-lite"/>
    </source>
</evidence>
<evidence type="ECO:0000256" key="3">
    <source>
        <dbReference type="ARBA" id="ARBA00022660"/>
    </source>
</evidence>
<dbReference type="InterPro" id="IPR002680">
    <property type="entry name" value="AOX"/>
</dbReference>
<evidence type="ECO:0000256" key="8">
    <source>
        <dbReference type="ARBA" id="ARBA00023002"/>
    </source>
</evidence>
<keyword evidence="6" id="KW-0249">Electron transport</keyword>
<feature type="transmembrane region" description="Helical" evidence="13">
    <location>
        <begin position="116"/>
        <end position="135"/>
    </location>
</feature>
<evidence type="ECO:0000256" key="11">
    <source>
        <dbReference type="PIRSR" id="PIRSR005229-1"/>
    </source>
</evidence>
<sequence length="214" mass="24526">MNEALEASSQAHNDDPLSKHHTPSGFSDRLAFRLTKLLRFFADLFFAKRYGHRAVVLETVAAVPGMVGGMIRHMRSLRRMKDDREAIHTLLEEAENERMHLLTFVQIAQPSFFERMLILLAQGVFFTSFLFLYVVSGRTAHRLVGYFEEEAVYSYSEYLAEVDSGRLENVNAPQIAIDYWKLPADATLRDVIIAVRNDEAGHRDVNHQFADNYS</sequence>
<proteinExistence type="predicted"/>
<dbReference type="Pfam" id="PF01786">
    <property type="entry name" value="AOX"/>
    <property type="match status" value="1"/>
</dbReference>
<keyword evidence="3" id="KW-0679">Respiratory chain</keyword>
<evidence type="ECO:0000256" key="7">
    <source>
        <dbReference type="ARBA" id="ARBA00022989"/>
    </source>
</evidence>
<accession>K6ZUN1</accession>
<evidence type="ECO:0000256" key="5">
    <source>
        <dbReference type="ARBA" id="ARBA00022723"/>
    </source>
</evidence>
<keyword evidence="7 13" id="KW-1133">Transmembrane helix</keyword>
<comment type="subcellular location">
    <subcellularLocation>
        <location evidence="1">Membrane</location>
    </subcellularLocation>
</comment>
<dbReference type="GO" id="GO:0016020">
    <property type="term" value="C:membrane"/>
    <property type="evidence" value="ECO:0007669"/>
    <property type="project" value="UniProtKB-SubCell"/>
</dbReference>